<feature type="transmembrane region" description="Helical" evidence="8">
    <location>
        <begin position="220"/>
        <end position="242"/>
    </location>
</feature>
<keyword evidence="2" id="KW-0813">Transport</keyword>
<evidence type="ECO:0000313" key="10">
    <source>
        <dbReference type="EMBL" id="MBB5373415.1"/>
    </source>
</evidence>
<keyword evidence="7 8" id="KW-0472">Membrane</keyword>
<protein>
    <submittedName>
        <fullName evidence="10">ABC-type Fe3+ transport system permease subunit</fullName>
    </submittedName>
</protein>
<dbReference type="InterPro" id="IPR000515">
    <property type="entry name" value="MetI-like"/>
</dbReference>
<dbReference type="AlphaFoldDB" id="A0A840VJS1"/>
<evidence type="ECO:0000256" key="4">
    <source>
        <dbReference type="ARBA" id="ARBA00022519"/>
    </source>
</evidence>
<dbReference type="RefSeq" id="WP_183266420.1">
    <property type="nucleotide sequence ID" value="NZ_JACHFJ010000006.1"/>
</dbReference>
<dbReference type="Proteomes" id="UP000553706">
    <property type="component" value="Unassembled WGS sequence"/>
</dbReference>
<accession>A0A840VJS1</accession>
<evidence type="ECO:0000256" key="8">
    <source>
        <dbReference type="SAM" id="Phobius"/>
    </source>
</evidence>
<evidence type="ECO:0000313" key="11">
    <source>
        <dbReference type="Proteomes" id="UP000553706"/>
    </source>
</evidence>
<reference evidence="10 11" key="1">
    <citation type="submission" date="2020-08" db="EMBL/GenBank/DDBJ databases">
        <title>Genomic Encyclopedia of Type Strains, Phase IV (KMG-IV): sequencing the most valuable type-strain genomes for metagenomic binning, comparative biology and taxonomic classification.</title>
        <authorList>
            <person name="Goeker M."/>
        </authorList>
    </citation>
    <scope>NUCLEOTIDE SEQUENCE [LARGE SCALE GENOMIC DNA]</scope>
    <source>
        <strain evidence="10 11">DSM 27026</strain>
    </source>
</reference>
<keyword evidence="5 8" id="KW-0812">Transmembrane</keyword>
<keyword evidence="6 8" id="KW-1133">Transmembrane helix</keyword>
<evidence type="ECO:0000256" key="2">
    <source>
        <dbReference type="ARBA" id="ARBA00022448"/>
    </source>
</evidence>
<keyword evidence="4" id="KW-0997">Cell inner membrane</keyword>
<name>A0A840VJS1_9PROT</name>
<feature type="transmembrane region" description="Helical" evidence="8">
    <location>
        <begin position="164"/>
        <end position="182"/>
    </location>
</feature>
<dbReference type="PANTHER" id="PTHR43357">
    <property type="entry name" value="INNER MEMBRANE ABC TRANSPORTER PERMEASE PROTEIN YDCV"/>
    <property type="match status" value="1"/>
</dbReference>
<feature type="transmembrane region" description="Helical" evidence="8">
    <location>
        <begin position="109"/>
        <end position="126"/>
    </location>
</feature>
<dbReference type="GO" id="GO:0055085">
    <property type="term" value="P:transmembrane transport"/>
    <property type="evidence" value="ECO:0007669"/>
    <property type="project" value="InterPro"/>
</dbReference>
<evidence type="ECO:0000256" key="3">
    <source>
        <dbReference type="ARBA" id="ARBA00022475"/>
    </source>
</evidence>
<proteinExistence type="predicted"/>
<sequence>MRFMRGFVLALLAFLFVYPLARLLVLPLVGAGSTVDSWRAFINSAGFALLVGSIVAPLGAMLAQSLETRTGRTVGALGLGLWLLFLTPGYVLTTGWLVILTNPVVRNGVFGQLFLGPMGLVFLYALKALPFAVFVARATFAEAGATLHEAALVLGITAWRRRLLDLRLALPAMAAAFTVAAIETMQEFGIPATLGVTTKIPILTYAIYQRLNTTPTDFTGAAQLCWWLIVSAALLALLQMAVQRRHQAALVHGKARRVDRHLPHNGERAWLAAGAVLLWGGGGWRRRCWRWSPSRWVEHGRILTAWTQCRVRWVTV</sequence>
<keyword evidence="11" id="KW-1185">Reference proteome</keyword>
<dbReference type="Gene3D" id="1.10.3720.10">
    <property type="entry name" value="MetI-like"/>
    <property type="match status" value="1"/>
</dbReference>
<dbReference type="PROSITE" id="PS50928">
    <property type="entry name" value="ABC_TM1"/>
    <property type="match status" value="1"/>
</dbReference>
<dbReference type="PANTHER" id="PTHR43357:SF4">
    <property type="entry name" value="INNER MEMBRANE ABC TRANSPORTER PERMEASE PROTEIN YDCV"/>
    <property type="match status" value="1"/>
</dbReference>
<organism evidence="10 11">
    <name type="scientific">Acidocella aromatica</name>
    <dbReference type="NCBI Taxonomy" id="1303579"/>
    <lineage>
        <taxon>Bacteria</taxon>
        <taxon>Pseudomonadati</taxon>
        <taxon>Pseudomonadota</taxon>
        <taxon>Alphaproteobacteria</taxon>
        <taxon>Acetobacterales</taxon>
        <taxon>Acidocellaceae</taxon>
        <taxon>Acidocella</taxon>
    </lineage>
</organism>
<dbReference type="EMBL" id="JACHFJ010000006">
    <property type="protein sequence ID" value="MBB5373415.1"/>
    <property type="molecule type" value="Genomic_DNA"/>
</dbReference>
<evidence type="ECO:0000256" key="7">
    <source>
        <dbReference type="ARBA" id="ARBA00023136"/>
    </source>
</evidence>
<dbReference type="GO" id="GO:0005886">
    <property type="term" value="C:plasma membrane"/>
    <property type="evidence" value="ECO:0007669"/>
    <property type="project" value="UniProtKB-SubCell"/>
</dbReference>
<keyword evidence="3" id="KW-1003">Cell membrane</keyword>
<evidence type="ECO:0000256" key="6">
    <source>
        <dbReference type="ARBA" id="ARBA00022989"/>
    </source>
</evidence>
<evidence type="ECO:0000259" key="9">
    <source>
        <dbReference type="PROSITE" id="PS50928"/>
    </source>
</evidence>
<evidence type="ECO:0000256" key="5">
    <source>
        <dbReference type="ARBA" id="ARBA00022692"/>
    </source>
</evidence>
<feature type="transmembrane region" description="Helical" evidence="8">
    <location>
        <begin position="74"/>
        <end position="97"/>
    </location>
</feature>
<comment type="subcellular location">
    <subcellularLocation>
        <location evidence="1">Cell inner membrane</location>
        <topology evidence="1">Multi-pass membrane protein</topology>
    </subcellularLocation>
</comment>
<feature type="transmembrane region" description="Helical" evidence="8">
    <location>
        <begin position="41"/>
        <end position="62"/>
    </location>
</feature>
<dbReference type="InterPro" id="IPR035906">
    <property type="entry name" value="MetI-like_sf"/>
</dbReference>
<feature type="domain" description="ABC transmembrane type-1" evidence="9">
    <location>
        <begin position="41"/>
        <end position="239"/>
    </location>
</feature>
<comment type="caution">
    <text evidence="10">The sequence shown here is derived from an EMBL/GenBank/DDBJ whole genome shotgun (WGS) entry which is preliminary data.</text>
</comment>
<evidence type="ECO:0000256" key="1">
    <source>
        <dbReference type="ARBA" id="ARBA00004429"/>
    </source>
</evidence>
<gene>
    <name evidence="10" type="ORF">HNP71_001675</name>
</gene>
<dbReference type="SUPFAM" id="SSF161098">
    <property type="entry name" value="MetI-like"/>
    <property type="match status" value="1"/>
</dbReference>